<evidence type="ECO:0000313" key="4">
    <source>
        <dbReference type="Proteomes" id="UP001652264"/>
    </source>
</evidence>
<protein>
    <recommendedName>
        <fullName evidence="5">Host cell surface-exposed lipoprotein</fullName>
    </recommendedName>
</protein>
<dbReference type="EMBL" id="JANVAD010000005">
    <property type="protein sequence ID" value="MCS6523172.1"/>
    <property type="molecule type" value="Genomic_DNA"/>
</dbReference>
<organism evidence="3 4">
    <name type="scientific">Curtobacterium citreum</name>
    <dbReference type="NCBI Taxonomy" id="2036"/>
    <lineage>
        <taxon>Bacteria</taxon>
        <taxon>Bacillati</taxon>
        <taxon>Actinomycetota</taxon>
        <taxon>Actinomycetes</taxon>
        <taxon>Micrococcales</taxon>
        <taxon>Microbacteriaceae</taxon>
        <taxon>Curtobacterium</taxon>
    </lineage>
</organism>
<name>A0ABT2HIU2_9MICO</name>
<keyword evidence="4" id="KW-1185">Reference proteome</keyword>
<dbReference type="RefSeq" id="WP_141860178.1">
    <property type="nucleotide sequence ID" value="NZ_BMNV01000007.1"/>
</dbReference>
<dbReference type="GeneID" id="95322938"/>
<reference evidence="3 4" key="1">
    <citation type="submission" date="2022-08" db="EMBL/GenBank/DDBJ databases">
        <title>Taxonomy of Curtobacterium flaccumfaciens.</title>
        <authorList>
            <person name="Osdaghi E."/>
            <person name="Taghavi S.M."/>
            <person name="Hamidizade M."/>
            <person name="Abachi H."/>
            <person name="Fazliarab A."/>
            <person name="Baeyen S."/>
            <person name="Portier P."/>
            <person name="Van Vaerenbergh J."/>
            <person name="Jacques M.-A."/>
        </authorList>
    </citation>
    <scope>NUCLEOTIDE SEQUENCE [LARGE SCALE GENOMIC DNA]</scope>
    <source>
        <strain evidence="3 4">LMG8786T</strain>
    </source>
</reference>
<evidence type="ECO:0008006" key="5">
    <source>
        <dbReference type="Google" id="ProtNLM"/>
    </source>
</evidence>
<evidence type="ECO:0000256" key="1">
    <source>
        <dbReference type="SAM" id="MobiDB-lite"/>
    </source>
</evidence>
<feature type="region of interest" description="Disordered" evidence="1">
    <location>
        <begin position="57"/>
        <end position="92"/>
    </location>
</feature>
<evidence type="ECO:0000256" key="2">
    <source>
        <dbReference type="SAM" id="SignalP"/>
    </source>
</evidence>
<dbReference type="Proteomes" id="UP001652264">
    <property type="component" value="Unassembled WGS sequence"/>
</dbReference>
<comment type="caution">
    <text evidence="3">The sequence shown here is derived from an EMBL/GenBank/DDBJ whole genome shotgun (WGS) entry which is preliminary data.</text>
</comment>
<gene>
    <name evidence="3" type="ORF">NYQ28_11400</name>
</gene>
<feature type="signal peptide" evidence="2">
    <location>
        <begin position="1"/>
        <end position="27"/>
    </location>
</feature>
<feature type="chain" id="PRO_5047371962" description="Host cell surface-exposed lipoprotein" evidence="2">
    <location>
        <begin position="28"/>
        <end position="168"/>
    </location>
</feature>
<sequence>MTHTTWQKMVRCTVVAALIVAAPLSLAACTSSPASSDSTSSASGVGARWGACMRDAGLDVEDPDDESVRTGTYPAPDGGDGQAFTRQAQECSEQVGVERADAAQQQQWERQYAKVADCIRDRGFDDLPEQQPGVLDFNDYPRADEPGFADAASACLAEFAPDTQAVDR</sequence>
<keyword evidence="2" id="KW-0732">Signal</keyword>
<proteinExistence type="predicted"/>
<evidence type="ECO:0000313" key="3">
    <source>
        <dbReference type="EMBL" id="MCS6523172.1"/>
    </source>
</evidence>
<accession>A0ABT2HIU2</accession>